<reference evidence="3" key="1">
    <citation type="submission" date="2023-07" db="EMBL/GenBank/DDBJ databases">
        <title>Functional and genomic diversity of the sorghum phyllosphere microbiome.</title>
        <authorList>
            <person name="Shade A."/>
        </authorList>
    </citation>
    <scope>NUCLEOTIDE SEQUENCE [LARGE SCALE GENOMIC DNA]</scope>
    <source>
        <strain evidence="3">SORGH_AS_0422</strain>
    </source>
</reference>
<name>A0ABU3GVC8_9SPHI</name>
<protein>
    <submittedName>
        <fullName evidence="2">FMN-dependent NADH-azoreductase</fullName>
    </submittedName>
</protein>
<dbReference type="InterPro" id="IPR029039">
    <property type="entry name" value="Flavoprotein-like_sf"/>
</dbReference>
<dbReference type="InterPro" id="IPR003680">
    <property type="entry name" value="Flavodoxin_fold"/>
</dbReference>
<feature type="domain" description="Flavodoxin-like fold" evidence="1">
    <location>
        <begin position="12"/>
        <end position="59"/>
    </location>
</feature>
<evidence type="ECO:0000259" key="1">
    <source>
        <dbReference type="Pfam" id="PF02525"/>
    </source>
</evidence>
<comment type="caution">
    <text evidence="2">The sequence shown here is derived from an EMBL/GenBank/DDBJ whole genome shotgun (WGS) entry which is preliminary data.</text>
</comment>
<evidence type="ECO:0000313" key="2">
    <source>
        <dbReference type="EMBL" id="MDT3403727.1"/>
    </source>
</evidence>
<accession>A0ABU3GVC8</accession>
<dbReference type="Proteomes" id="UP001258315">
    <property type="component" value="Unassembled WGS sequence"/>
</dbReference>
<dbReference type="SUPFAM" id="SSF52218">
    <property type="entry name" value="Flavoproteins"/>
    <property type="match status" value="1"/>
</dbReference>
<organism evidence="2 3">
    <name type="scientific">Mucilaginibacter terrae</name>
    <dbReference type="NCBI Taxonomy" id="1955052"/>
    <lineage>
        <taxon>Bacteria</taxon>
        <taxon>Pseudomonadati</taxon>
        <taxon>Bacteroidota</taxon>
        <taxon>Sphingobacteriia</taxon>
        <taxon>Sphingobacteriales</taxon>
        <taxon>Sphingobacteriaceae</taxon>
        <taxon>Mucilaginibacter</taxon>
    </lineage>
</organism>
<proteinExistence type="predicted"/>
<sequence length="64" mass="7109">MLPFLRVGYIPKGPYKAYDFIEPYLRGVLGFLGMTDVTVYRVEGISIAGLKETALEKGINSINI</sequence>
<dbReference type="Gene3D" id="3.40.50.360">
    <property type="match status" value="1"/>
</dbReference>
<dbReference type="EMBL" id="JAVLVU010000001">
    <property type="protein sequence ID" value="MDT3403727.1"/>
    <property type="molecule type" value="Genomic_DNA"/>
</dbReference>
<dbReference type="Pfam" id="PF02525">
    <property type="entry name" value="Flavodoxin_2"/>
    <property type="match status" value="1"/>
</dbReference>
<evidence type="ECO:0000313" key="3">
    <source>
        <dbReference type="Proteomes" id="UP001258315"/>
    </source>
</evidence>
<keyword evidence="3" id="KW-1185">Reference proteome</keyword>
<gene>
    <name evidence="2" type="ORF">QE417_002799</name>
</gene>